<evidence type="ECO:0000313" key="1">
    <source>
        <dbReference type="EMBL" id="QJW96149.1"/>
    </source>
</evidence>
<accession>A0A6M5YQ30</accession>
<reference evidence="2" key="1">
    <citation type="submission" date="2020-05" db="EMBL/GenBank/DDBJ databases">
        <title>Frigoriglobus tundricola gen. nov., sp. nov., a psychrotolerant cellulolytic planctomycete of the family Gemmataceae with two divergent copies of 16S rRNA gene.</title>
        <authorList>
            <person name="Kulichevskaya I.S."/>
            <person name="Ivanova A.A."/>
            <person name="Naumoff D.G."/>
            <person name="Beletsky A.V."/>
            <person name="Rijpstra W.I.C."/>
            <person name="Sinninghe Damste J.S."/>
            <person name="Mardanov A.V."/>
            <person name="Ravin N.V."/>
            <person name="Dedysh S.N."/>
        </authorList>
    </citation>
    <scope>NUCLEOTIDE SEQUENCE [LARGE SCALE GENOMIC DNA]</scope>
    <source>
        <strain evidence="2">PL17</strain>
    </source>
</reference>
<name>A0A6M5YQ30_9BACT</name>
<evidence type="ECO:0000313" key="2">
    <source>
        <dbReference type="Proteomes" id="UP000503447"/>
    </source>
</evidence>
<keyword evidence="2" id="KW-1185">Reference proteome</keyword>
<dbReference type="KEGG" id="ftj:FTUN_3705"/>
<protein>
    <submittedName>
        <fullName evidence="1">Uncharacterized protein</fullName>
    </submittedName>
</protein>
<dbReference type="EMBL" id="CP053452">
    <property type="protein sequence ID" value="QJW96149.1"/>
    <property type="molecule type" value="Genomic_DNA"/>
</dbReference>
<organism evidence="1 2">
    <name type="scientific">Frigoriglobus tundricola</name>
    <dbReference type="NCBI Taxonomy" id="2774151"/>
    <lineage>
        <taxon>Bacteria</taxon>
        <taxon>Pseudomonadati</taxon>
        <taxon>Planctomycetota</taxon>
        <taxon>Planctomycetia</taxon>
        <taxon>Gemmatales</taxon>
        <taxon>Gemmataceae</taxon>
        <taxon>Frigoriglobus</taxon>
    </lineage>
</organism>
<gene>
    <name evidence="1" type="ORF">FTUN_3705</name>
</gene>
<proteinExistence type="predicted"/>
<dbReference type="Proteomes" id="UP000503447">
    <property type="component" value="Chromosome"/>
</dbReference>
<sequence>MRFLTVVITLRVMSAEVGRVSLPSKPSAAGDITRSVMTTIKSPF</sequence>
<dbReference type="AlphaFoldDB" id="A0A6M5YQ30"/>
<dbReference type="RefSeq" id="WP_261361935.1">
    <property type="nucleotide sequence ID" value="NZ_CP053452.2"/>
</dbReference>